<dbReference type="InterPro" id="IPR033940">
    <property type="entry name" value="IPMI_Swivel"/>
</dbReference>
<dbReference type="AlphaFoldDB" id="A0A3M0BWG0"/>
<reference evidence="12 13" key="1">
    <citation type="submission" date="2018-10" db="EMBL/GenBank/DDBJ databases">
        <title>Genomic Encyclopedia of Archaeal and Bacterial Type Strains, Phase II (KMG-II): from individual species to whole genera.</title>
        <authorList>
            <person name="Goeker M."/>
        </authorList>
    </citation>
    <scope>NUCLEOTIDE SEQUENCE [LARGE SCALE GENOMIC DNA]</scope>
    <source>
        <strain evidence="12 13">DSM 25217</strain>
    </source>
</reference>
<dbReference type="OrthoDB" id="9777465at2"/>
<comment type="caution">
    <text evidence="12">The sequence shown here is derived from an EMBL/GenBank/DDBJ whole genome shotgun (WGS) entry which is preliminary data.</text>
</comment>
<evidence type="ECO:0000256" key="8">
    <source>
        <dbReference type="ARBA" id="ARBA00022605"/>
    </source>
</evidence>
<accession>A0A3M0BWG0</accession>
<dbReference type="GO" id="GO:0009098">
    <property type="term" value="P:L-leucine biosynthetic process"/>
    <property type="evidence" value="ECO:0007669"/>
    <property type="project" value="UniProtKB-UniPathway"/>
</dbReference>
<comment type="pathway">
    <text evidence="3">Amino-acid biosynthesis; L-leucine biosynthesis; L-leucine from 3-methyl-2-oxobutanoate: step 2/4.</text>
</comment>
<keyword evidence="8" id="KW-0028">Amino-acid biosynthesis</keyword>
<dbReference type="EMBL" id="REFR01000015">
    <property type="protein sequence ID" value="RMB01924.1"/>
    <property type="molecule type" value="Genomic_DNA"/>
</dbReference>
<dbReference type="GO" id="GO:0009316">
    <property type="term" value="C:3-isopropylmalate dehydratase complex"/>
    <property type="evidence" value="ECO:0007669"/>
    <property type="project" value="InterPro"/>
</dbReference>
<evidence type="ECO:0000313" key="12">
    <source>
        <dbReference type="EMBL" id="RMB01924.1"/>
    </source>
</evidence>
<dbReference type="UniPathway" id="UPA00048">
    <property type="reaction ID" value="UER00071"/>
</dbReference>
<protein>
    <recommendedName>
        <fullName evidence="6">3-isopropylmalate dehydratase</fullName>
        <ecNumber evidence="6">4.2.1.33</ecNumber>
    </recommendedName>
</protein>
<dbReference type="PANTHER" id="PTHR43345:SF5">
    <property type="entry name" value="3-ISOPROPYLMALATE DEHYDRATASE SMALL SUBUNIT"/>
    <property type="match status" value="1"/>
</dbReference>
<evidence type="ECO:0000256" key="1">
    <source>
        <dbReference type="ARBA" id="ARBA00000491"/>
    </source>
</evidence>
<dbReference type="PANTHER" id="PTHR43345">
    <property type="entry name" value="3-ISOPROPYLMALATE DEHYDRATASE SMALL SUBUNIT 2-RELATED-RELATED"/>
    <property type="match status" value="1"/>
</dbReference>
<feature type="domain" description="Aconitase A/isopropylmalate dehydratase small subunit swivel" evidence="11">
    <location>
        <begin position="13"/>
        <end position="113"/>
    </location>
</feature>
<evidence type="ECO:0000256" key="5">
    <source>
        <dbReference type="ARBA" id="ARBA00011271"/>
    </source>
</evidence>
<keyword evidence="13" id="KW-1185">Reference proteome</keyword>
<dbReference type="NCBIfam" id="TIGR00171">
    <property type="entry name" value="leuD"/>
    <property type="match status" value="1"/>
</dbReference>
<dbReference type="InterPro" id="IPR015928">
    <property type="entry name" value="Aconitase/3IPM_dehydase_swvl"/>
</dbReference>
<dbReference type="GO" id="GO:0003861">
    <property type="term" value="F:3-isopropylmalate dehydratase activity"/>
    <property type="evidence" value="ECO:0007669"/>
    <property type="project" value="UniProtKB-EC"/>
</dbReference>
<evidence type="ECO:0000256" key="4">
    <source>
        <dbReference type="ARBA" id="ARBA00009845"/>
    </source>
</evidence>
<name>A0A3M0BWG0_9PROT</name>
<dbReference type="Proteomes" id="UP000271227">
    <property type="component" value="Unassembled WGS sequence"/>
</dbReference>
<evidence type="ECO:0000259" key="11">
    <source>
        <dbReference type="Pfam" id="PF00694"/>
    </source>
</evidence>
<evidence type="ECO:0000256" key="2">
    <source>
        <dbReference type="ARBA" id="ARBA00002695"/>
    </source>
</evidence>
<comment type="catalytic activity">
    <reaction evidence="1">
        <text>(2R,3S)-3-isopropylmalate = (2S)-2-isopropylmalate</text>
        <dbReference type="Rhea" id="RHEA:32287"/>
        <dbReference type="ChEBI" id="CHEBI:1178"/>
        <dbReference type="ChEBI" id="CHEBI:35121"/>
        <dbReference type="EC" id="4.2.1.33"/>
    </reaction>
</comment>
<dbReference type="EC" id="4.2.1.33" evidence="6"/>
<sequence>MSAVISSIPLPLLEDNIDTDVIFPARFLLLLEKSGLGKYAFYERRTAEPDFALNKSEYEGRSILVAGRNFGIGSSREQAVWALADLGIRCIIARSFGEIFRQNCLRNGLLPIEPTDAEMAEIEARARQNRRLTVDIAAGELIIAENRRIGFSLTDYHKKILIQGLDEVSMIVREDYAEILAFEERLGRAMPWISISRAQFESL</sequence>
<gene>
    <name evidence="12" type="ORF">BXY39_3432</name>
</gene>
<proteinExistence type="inferred from homology"/>
<comment type="function">
    <text evidence="2">Catalyzes the isomerization between 2-isopropylmalate and 3-isopropylmalate, via the formation of 2-isopropylmaleate.</text>
</comment>
<dbReference type="CDD" id="cd01577">
    <property type="entry name" value="IPMI_Swivel"/>
    <property type="match status" value="1"/>
</dbReference>
<keyword evidence="9" id="KW-0456">Lyase</keyword>
<keyword evidence="10" id="KW-0100">Branched-chain amino acid biosynthesis</keyword>
<dbReference type="InterPro" id="IPR050075">
    <property type="entry name" value="LeuD"/>
</dbReference>
<evidence type="ECO:0000256" key="6">
    <source>
        <dbReference type="ARBA" id="ARBA00011998"/>
    </source>
</evidence>
<comment type="similarity">
    <text evidence="4">Belongs to the LeuD family. LeuD type 1 subfamily.</text>
</comment>
<comment type="subunit">
    <text evidence="5">Heterodimer of LeuC and LeuD.</text>
</comment>
<dbReference type="InterPro" id="IPR004431">
    <property type="entry name" value="3-IsopropMal_deHydase_ssu"/>
</dbReference>
<dbReference type="SUPFAM" id="SSF52016">
    <property type="entry name" value="LeuD/IlvD-like"/>
    <property type="match status" value="1"/>
</dbReference>
<evidence type="ECO:0000256" key="7">
    <source>
        <dbReference type="ARBA" id="ARBA00022430"/>
    </source>
</evidence>
<keyword evidence="7" id="KW-0432">Leucine biosynthesis</keyword>
<dbReference type="Pfam" id="PF00694">
    <property type="entry name" value="Aconitase_C"/>
    <property type="match status" value="1"/>
</dbReference>
<organism evidence="12 13">
    <name type="scientific">Eilatimonas milleporae</name>
    <dbReference type="NCBI Taxonomy" id="911205"/>
    <lineage>
        <taxon>Bacteria</taxon>
        <taxon>Pseudomonadati</taxon>
        <taxon>Pseudomonadota</taxon>
        <taxon>Alphaproteobacteria</taxon>
        <taxon>Kordiimonadales</taxon>
        <taxon>Kordiimonadaceae</taxon>
        <taxon>Eilatimonas</taxon>
    </lineage>
</organism>
<evidence type="ECO:0000313" key="13">
    <source>
        <dbReference type="Proteomes" id="UP000271227"/>
    </source>
</evidence>
<evidence type="ECO:0000256" key="10">
    <source>
        <dbReference type="ARBA" id="ARBA00023304"/>
    </source>
</evidence>
<dbReference type="NCBIfam" id="NF002458">
    <property type="entry name" value="PRK01641.1"/>
    <property type="match status" value="1"/>
</dbReference>
<evidence type="ECO:0000256" key="3">
    <source>
        <dbReference type="ARBA" id="ARBA00004729"/>
    </source>
</evidence>
<dbReference type="InParanoid" id="A0A3M0BWG0"/>
<dbReference type="Gene3D" id="3.20.19.10">
    <property type="entry name" value="Aconitase, domain 4"/>
    <property type="match status" value="1"/>
</dbReference>
<dbReference type="RefSeq" id="WP_121940068.1">
    <property type="nucleotide sequence ID" value="NZ_REFR01000015.1"/>
</dbReference>
<dbReference type="InterPro" id="IPR000573">
    <property type="entry name" value="AconitaseA/IPMdHydase_ssu_swvl"/>
</dbReference>
<evidence type="ECO:0000256" key="9">
    <source>
        <dbReference type="ARBA" id="ARBA00023239"/>
    </source>
</evidence>